<evidence type="ECO:0000313" key="13">
    <source>
        <dbReference type="EMBL" id="AWV56807.1"/>
    </source>
</evidence>
<evidence type="ECO:0000256" key="6">
    <source>
        <dbReference type="ARBA" id="ARBA00023284"/>
    </source>
</evidence>
<dbReference type="Pfam" id="PF02852">
    <property type="entry name" value="Pyr_redox_dim"/>
    <property type="match status" value="1"/>
</dbReference>
<dbReference type="InterPro" id="IPR016156">
    <property type="entry name" value="FAD/NAD-linked_Rdtase_dimer_sf"/>
</dbReference>
<dbReference type="AlphaFoldDB" id="A0A6F8J096"/>
<feature type="binding site" evidence="8">
    <location>
        <position position="287"/>
    </location>
    <ligand>
        <name>NAD(+)</name>
        <dbReference type="ChEBI" id="CHEBI:57540"/>
    </ligand>
</feature>
<name>A0A6F8J096_9CHLO</name>
<keyword evidence="8" id="KW-0520">NAD</keyword>
<dbReference type="NCBIfam" id="NF004776">
    <property type="entry name" value="PRK06116.1"/>
    <property type="match status" value="1"/>
</dbReference>
<keyword evidence="5" id="KW-1015">Disulfide bond</keyword>
<keyword evidence="2 10" id="KW-0285">Flavoprotein</keyword>
<keyword evidence="8" id="KW-0547">Nucleotide-binding</keyword>
<gene>
    <name evidence="13" type="primary">GR1</name>
</gene>
<dbReference type="GO" id="GO:0006749">
    <property type="term" value="P:glutathione metabolic process"/>
    <property type="evidence" value="ECO:0007669"/>
    <property type="project" value="TreeGrafter"/>
</dbReference>
<dbReference type="GO" id="GO:0005829">
    <property type="term" value="C:cytosol"/>
    <property type="evidence" value="ECO:0007669"/>
    <property type="project" value="TreeGrafter"/>
</dbReference>
<dbReference type="PANTHER" id="PTHR42737:SF2">
    <property type="entry name" value="GLUTATHIONE REDUCTASE"/>
    <property type="match status" value="1"/>
</dbReference>
<evidence type="ECO:0000256" key="5">
    <source>
        <dbReference type="ARBA" id="ARBA00023157"/>
    </source>
</evidence>
<dbReference type="EMBL" id="MH068776">
    <property type="protein sequence ID" value="AWV56807.1"/>
    <property type="molecule type" value="mRNA"/>
</dbReference>
<feature type="disulfide bond" description="Redox-active" evidence="9">
    <location>
        <begin position="57"/>
        <end position="62"/>
    </location>
</feature>
<dbReference type="InterPro" id="IPR036188">
    <property type="entry name" value="FAD/NAD-bd_sf"/>
</dbReference>
<keyword evidence="6 10" id="KW-0676">Redox-active center</keyword>
<dbReference type="InterPro" id="IPR012999">
    <property type="entry name" value="Pyr_OxRdtase_I_AS"/>
</dbReference>
<evidence type="ECO:0000256" key="2">
    <source>
        <dbReference type="ARBA" id="ARBA00022630"/>
    </source>
</evidence>
<comment type="cofactor">
    <cofactor evidence="8">
        <name>FAD</name>
        <dbReference type="ChEBI" id="CHEBI:57692"/>
    </cofactor>
    <text evidence="8">Binds 1 FAD per subunit.</text>
</comment>
<evidence type="ECO:0000256" key="8">
    <source>
        <dbReference type="PIRSR" id="PIRSR000350-3"/>
    </source>
</evidence>
<proteinExistence type="evidence at transcript level"/>
<feature type="binding site" evidence="8">
    <location>
        <begin position="195"/>
        <end position="202"/>
    </location>
    <ligand>
        <name>NAD(+)</name>
        <dbReference type="ChEBI" id="CHEBI:57540"/>
    </ligand>
</feature>
<keyword evidence="4 10" id="KW-0560">Oxidoreductase</keyword>
<feature type="domain" description="FAD/NAD(P)-binding" evidence="12">
    <location>
        <begin position="9"/>
        <end position="343"/>
    </location>
</feature>
<keyword evidence="3 8" id="KW-0274">FAD</keyword>
<dbReference type="GO" id="GO:0005739">
    <property type="term" value="C:mitochondrion"/>
    <property type="evidence" value="ECO:0007669"/>
    <property type="project" value="TreeGrafter"/>
</dbReference>
<evidence type="ECO:0000256" key="3">
    <source>
        <dbReference type="ARBA" id="ARBA00022827"/>
    </source>
</evidence>
<organism evidence="13">
    <name type="scientific">Trebouxia lynnae</name>
    <dbReference type="NCBI Taxonomy" id="1825957"/>
    <lineage>
        <taxon>Eukaryota</taxon>
        <taxon>Viridiplantae</taxon>
        <taxon>Chlorophyta</taxon>
        <taxon>core chlorophytes</taxon>
        <taxon>Trebouxiophyceae</taxon>
        <taxon>Trebouxiales</taxon>
        <taxon>Trebouxiaceae</taxon>
        <taxon>Trebouxia</taxon>
    </lineage>
</organism>
<dbReference type="Gene3D" id="3.50.50.60">
    <property type="entry name" value="FAD/NAD(P)-binding domain"/>
    <property type="match status" value="2"/>
</dbReference>
<dbReference type="GO" id="GO:0050660">
    <property type="term" value="F:flavin adenine dinucleotide binding"/>
    <property type="evidence" value="ECO:0007669"/>
    <property type="project" value="InterPro"/>
</dbReference>
<reference evidence="13" key="1">
    <citation type="submission" date="2018-03" db="EMBL/GenBank/DDBJ databases">
        <title>Assessing the tolerance of two ecologically distinct lichen algae to cyclic desiccation: antioxidant system modulation.</title>
        <authorList>
            <person name="Hell A.F."/>
            <person name="Gasulla F."/>
            <person name="Gonzalez M."/>
            <person name="del Campo E.M."/>
            <person name="Centeno D."/>
            <person name="Casano L.M."/>
        </authorList>
    </citation>
    <scope>NUCLEOTIDE SEQUENCE</scope>
</reference>
<evidence type="ECO:0000256" key="1">
    <source>
        <dbReference type="ARBA" id="ARBA00007532"/>
    </source>
</evidence>
<protein>
    <submittedName>
        <fullName evidence="13">Glutathione reductase</fullName>
    </submittedName>
</protein>
<dbReference type="InterPro" id="IPR001100">
    <property type="entry name" value="Pyr_nuc-diS_OxRdtase"/>
</dbReference>
<dbReference type="Gene3D" id="3.30.390.30">
    <property type="match status" value="1"/>
</dbReference>
<dbReference type="PROSITE" id="PS00076">
    <property type="entry name" value="PYRIDINE_REDOX_1"/>
    <property type="match status" value="1"/>
</dbReference>
<feature type="binding site" evidence="8">
    <location>
        <position position="66"/>
    </location>
    <ligand>
        <name>FAD</name>
        <dbReference type="ChEBI" id="CHEBI:57692"/>
    </ligand>
</feature>
<dbReference type="InterPro" id="IPR004099">
    <property type="entry name" value="Pyr_nucl-diS_OxRdtase_dimer"/>
</dbReference>
<dbReference type="Pfam" id="PF07992">
    <property type="entry name" value="Pyr_redox_2"/>
    <property type="match status" value="1"/>
</dbReference>
<dbReference type="GO" id="GO:0004362">
    <property type="term" value="F:glutathione-disulfide reductase (NADPH) activity"/>
    <property type="evidence" value="ECO:0007669"/>
    <property type="project" value="TreeGrafter"/>
</dbReference>
<dbReference type="InterPro" id="IPR046952">
    <property type="entry name" value="GSHR/TRXR-like"/>
</dbReference>
<dbReference type="PIRSF" id="PIRSF000350">
    <property type="entry name" value="Mercury_reductase_MerA"/>
    <property type="match status" value="1"/>
</dbReference>
<dbReference type="PRINTS" id="PR00411">
    <property type="entry name" value="PNDRDTASEI"/>
</dbReference>
<sequence>MENGNTYEFDLVTIGAGSGGTRASRFAAQHYGAKVAVVELPFGMVASDDTGGAGGTCVIRGCVPKKLFVYGSQYAEEFRDSKGFGWQDESQHKFDWQTLVNKKAKEITRLNQVYNKLLKDAGCERVEGKAKLIDRHTLEVALAVGGTRRLTAKNILLAQGGTPVKADVPGKEHAITSNEALSLPDLPKGPIVVVGAGYISLEFAGIWNGMGKEVHLMYRKALPLVGFDEECRAQVADNMRGRGVHIYSETNPIKLEKKEDGSIDFFYQGKDGETKSINCGLVLFGTGRKPIVWDMGLEEVGVKLDKHNAIKIDEYSRTSVDNIWSVGDVTMRMPLTPVAIMEGMAFAATCFGNKPTKPVHEKIASAVFVRPPLATCGLSEQQAQARLTGDIDVFVSKFKPMKNTLSGRDEKTLMKIIVKVDTDEVIGCHMVGDDAPEIMQGIAIAMKCNATKAQFDSTVGIHPTAAEELVTMRQRVRRIQGQGTGRGHEHGRMVG</sequence>
<evidence type="ECO:0000256" key="9">
    <source>
        <dbReference type="PIRSR" id="PIRSR000350-4"/>
    </source>
</evidence>
<comment type="similarity">
    <text evidence="1 10">Belongs to the class-I pyridine nucleotide-disulfide oxidoreductase family.</text>
</comment>
<feature type="binding site" evidence="8">
    <location>
        <position position="328"/>
    </location>
    <ligand>
        <name>FAD</name>
        <dbReference type="ChEBI" id="CHEBI:57692"/>
    </ligand>
</feature>
<evidence type="ECO:0000256" key="7">
    <source>
        <dbReference type="PIRSR" id="PIRSR000350-2"/>
    </source>
</evidence>
<dbReference type="GO" id="GO:0045454">
    <property type="term" value="P:cell redox homeostasis"/>
    <property type="evidence" value="ECO:0007669"/>
    <property type="project" value="InterPro"/>
</dbReference>
<feature type="active site" description="Proton acceptor" evidence="7">
    <location>
        <position position="462"/>
    </location>
</feature>
<dbReference type="GO" id="GO:0034599">
    <property type="term" value="P:cellular response to oxidative stress"/>
    <property type="evidence" value="ECO:0007669"/>
    <property type="project" value="TreeGrafter"/>
</dbReference>
<evidence type="ECO:0000259" key="12">
    <source>
        <dbReference type="Pfam" id="PF07992"/>
    </source>
</evidence>
<dbReference type="PANTHER" id="PTHR42737">
    <property type="entry name" value="GLUTATHIONE REDUCTASE"/>
    <property type="match status" value="1"/>
</dbReference>
<evidence type="ECO:0000256" key="4">
    <source>
        <dbReference type="ARBA" id="ARBA00023002"/>
    </source>
</evidence>
<dbReference type="PRINTS" id="PR00368">
    <property type="entry name" value="FADPNR"/>
</dbReference>
<evidence type="ECO:0000259" key="11">
    <source>
        <dbReference type="Pfam" id="PF02852"/>
    </source>
</evidence>
<dbReference type="SUPFAM" id="SSF55424">
    <property type="entry name" value="FAD/NAD-linked reductases, dimerisation (C-terminal) domain"/>
    <property type="match status" value="1"/>
</dbReference>
<accession>A0A6F8J096</accession>
<evidence type="ECO:0000256" key="10">
    <source>
        <dbReference type="RuleBase" id="RU003691"/>
    </source>
</evidence>
<dbReference type="InterPro" id="IPR023753">
    <property type="entry name" value="FAD/NAD-binding_dom"/>
</dbReference>
<feature type="domain" description="Pyridine nucleotide-disulphide oxidoreductase dimerisation" evidence="11">
    <location>
        <begin position="363"/>
        <end position="472"/>
    </location>
</feature>
<dbReference type="SUPFAM" id="SSF51905">
    <property type="entry name" value="FAD/NAD(P)-binding domain"/>
    <property type="match status" value="1"/>
</dbReference>